<evidence type="ECO:0000313" key="1">
    <source>
        <dbReference type="EMBL" id="KAG9190238.1"/>
    </source>
</evidence>
<proteinExistence type="predicted"/>
<comment type="caution">
    <text evidence="1">The sequence shown here is derived from an EMBL/GenBank/DDBJ whole genome shotgun (WGS) entry which is preliminary data.</text>
</comment>
<sequence length="599" mass="69044">MKLRRSKKSPQPTQAQHLDQQVNEILGLIISEVRCQSIQDVANLCLVSRQFYILAVPHLYRKVTLDFDRASHFRLLRRLGRPGSHLPVMIRHLHLCLEEKYAEHRHRIEKLFDGLTNLEELDWEGPLHIPVSILAKLYTRFRRARLSIKSKGALWESPTTGVPLISSIHLADIGVAHPITTMVTHLCLTLNGEFKIWACFREDLIFTIIKNPALISLQIIAARILENRRTSMADTMKEHVLPKLQELHLFVANSPVFTQDELLVWSLQGGCENLRFLVLNHIQSFIPFVGGTQKLEELWLFPRKEEGTANLESRLDEWKDFSPFPALRRLKLRSPWSETTPVHHTHRVIPWHILDLLPLGQLKYLDVSRPYQEPQNVTDVLQAEGIAKLRDTCPDLDELRFDMVLPWSREPWPSSIFRELAAFTKPIKLTVLLHISGAPGEEGCLRFVARFLRFCFRSSFKIGRCLCEERESQKIASKPPLSVDVIWSDDFITETDEIIMPKRSGYSINIHEGASGACSSLVLHSRRDCLYDEDLDTMSLQDLEDNKKPRVENILFGRDRYTREIKRRKDGDRVGPGGYEADITLYDFLMQSESKGSET</sequence>
<keyword evidence="2" id="KW-1185">Reference proteome</keyword>
<reference evidence="1" key="1">
    <citation type="submission" date="2021-07" db="EMBL/GenBank/DDBJ databases">
        <title>Genome Resource of American Ginseng Black Spot Pathogen Alternaria panax.</title>
        <authorList>
            <person name="Qiu C."/>
            <person name="Wang W."/>
            <person name="Liu Z."/>
        </authorList>
    </citation>
    <scope>NUCLEOTIDE SEQUENCE</scope>
    <source>
        <strain evidence="1">BNCC115425</strain>
    </source>
</reference>
<evidence type="ECO:0000313" key="2">
    <source>
        <dbReference type="Proteomes" id="UP001199106"/>
    </source>
</evidence>
<gene>
    <name evidence="1" type="ORF">G6011_08326</name>
</gene>
<name>A0AAD4FHP6_9PLEO</name>
<dbReference type="Proteomes" id="UP001199106">
    <property type="component" value="Unassembled WGS sequence"/>
</dbReference>
<accession>A0AAD4FHP6</accession>
<dbReference type="AlphaFoldDB" id="A0AAD4FHP6"/>
<protein>
    <submittedName>
        <fullName evidence="1">Uncharacterized protein</fullName>
    </submittedName>
</protein>
<organism evidence="1 2">
    <name type="scientific">Alternaria panax</name>
    <dbReference type="NCBI Taxonomy" id="48097"/>
    <lineage>
        <taxon>Eukaryota</taxon>
        <taxon>Fungi</taxon>
        <taxon>Dikarya</taxon>
        <taxon>Ascomycota</taxon>
        <taxon>Pezizomycotina</taxon>
        <taxon>Dothideomycetes</taxon>
        <taxon>Pleosporomycetidae</taxon>
        <taxon>Pleosporales</taxon>
        <taxon>Pleosporineae</taxon>
        <taxon>Pleosporaceae</taxon>
        <taxon>Alternaria</taxon>
        <taxon>Alternaria sect. Panax</taxon>
    </lineage>
</organism>
<dbReference type="SUPFAM" id="SSF52047">
    <property type="entry name" value="RNI-like"/>
    <property type="match status" value="1"/>
</dbReference>
<dbReference type="EMBL" id="JAANER010000004">
    <property type="protein sequence ID" value="KAG9190238.1"/>
    <property type="molecule type" value="Genomic_DNA"/>
</dbReference>